<accession>M5VL18</accession>
<evidence type="ECO:0000313" key="1">
    <source>
        <dbReference type="EMBL" id="ONH93957.1"/>
    </source>
</evidence>
<organism evidence="1 2">
    <name type="scientific">Prunus persica</name>
    <name type="common">Peach</name>
    <name type="synonym">Amygdalus persica</name>
    <dbReference type="NCBI Taxonomy" id="3760"/>
    <lineage>
        <taxon>Eukaryota</taxon>
        <taxon>Viridiplantae</taxon>
        <taxon>Streptophyta</taxon>
        <taxon>Embryophyta</taxon>
        <taxon>Tracheophyta</taxon>
        <taxon>Spermatophyta</taxon>
        <taxon>Magnoliopsida</taxon>
        <taxon>eudicotyledons</taxon>
        <taxon>Gunneridae</taxon>
        <taxon>Pentapetalae</taxon>
        <taxon>rosids</taxon>
        <taxon>fabids</taxon>
        <taxon>Rosales</taxon>
        <taxon>Rosaceae</taxon>
        <taxon>Amygdaloideae</taxon>
        <taxon>Amygdaleae</taxon>
        <taxon>Prunus</taxon>
    </lineage>
</organism>
<dbReference type="AlphaFoldDB" id="M5VL18"/>
<gene>
    <name evidence="1" type="ORF">PRUPE_8G262700</name>
</gene>
<dbReference type="Gramene" id="ONH93957">
    <property type="protein sequence ID" value="ONH93957"/>
    <property type="gene ID" value="PRUPE_8G262700"/>
</dbReference>
<proteinExistence type="predicted"/>
<dbReference type="EMBL" id="CM007658">
    <property type="protein sequence ID" value="ONH93957.1"/>
    <property type="molecule type" value="Genomic_DNA"/>
</dbReference>
<sequence>MTTTSSPSYAIKENNITHPRKRKTSPKQYLPRIFWIKTHWTKLFQQTQELLNLSKMQKRYQVMTNKLTRNVLVLDQLELDYNL</sequence>
<protein>
    <submittedName>
        <fullName evidence="1">Uncharacterized protein</fullName>
    </submittedName>
</protein>
<name>M5VL18_PRUPE</name>
<dbReference type="HOGENOM" id="CLU_2546884_0_0_1"/>
<reference evidence="1 2" key="1">
    <citation type="journal article" date="2013" name="Nat. Genet.">
        <title>The high-quality draft genome of peach (Prunus persica) identifies unique patterns of genetic diversity, domestication and genome evolution.</title>
        <authorList>
            <consortium name="International Peach Genome Initiative"/>
            <person name="Verde I."/>
            <person name="Abbott A.G."/>
            <person name="Scalabrin S."/>
            <person name="Jung S."/>
            <person name="Shu S."/>
            <person name="Marroni F."/>
            <person name="Zhebentyayeva T."/>
            <person name="Dettori M.T."/>
            <person name="Grimwood J."/>
            <person name="Cattonaro F."/>
            <person name="Zuccolo A."/>
            <person name="Rossini L."/>
            <person name="Jenkins J."/>
            <person name="Vendramin E."/>
            <person name="Meisel L.A."/>
            <person name="Decroocq V."/>
            <person name="Sosinski B."/>
            <person name="Prochnik S."/>
            <person name="Mitros T."/>
            <person name="Policriti A."/>
            <person name="Cipriani G."/>
            <person name="Dondini L."/>
            <person name="Ficklin S."/>
            <person name="Goodstein D.M."/>
            <person name="Xuan P."/>
            <person name="Del Fabbro C."/>
            <person name="Aramini V."/>
            <person name="Copetti D."/>
            <person name="Gonzalez S."/>
            <person name="Horner D.S."/>
            <person name="Falchi R."/>
            <person name="Lucas S."/>
            <person name="Mica E."/>
            <person name="Maldonado J."/>
            <person name="Lazzari B."/>
            <person name="Bielenberg D."/>
            <person name="Pirona R."/>
            <person name="Miculan M."/>
            <person name="Barakat A."/>
            <person name="Testolin R."/>
            <person name="Stella A."/>
            <person name="Tartarini S."/>
            <person name="Tonutti P."/>
            <person name="Arus P."/>
            <person name="Orellana A."/>
            <person name="Wells C."/>
            <person name="Main D."/>
            <person name="Vizzotto G."/>
            <person name="Silva H."/>
            <person name="Salamini F."/>
            <person name="Schmutz J."/>
            <person name="Morgante M."/>
            <person name="Rokhsar D.S."/>
        </authorList>
    </citation>
    <scope>NUCLEOTIDE SEQUENCE [LARGE SCALE GENOMIC DNA]</scope>
    <source>
        <strain evidence="2">cv. Nemared</strain>
    </source>
</reference>
<evidence type="ECO:0000313" key="2">
    <source>
        <dbReference type="Proteomes" id="UP000006882"/>
    </source>
</evidence>
<keyword evidence="2" id="KW-1185">Reference proteome</keyword>
<dbReference type="Proteomes" id="UP000006882">
    <property type="component" value="Chromosome G8"/>
</dbReference>